<reference evidence="9" key="1">
    <citation type="submission" date="2003-08" db="EMBL/GenBank/DDBJ databases">
        <authorList>
            <person name="Birren B."/>
            <person name="Nusbaum C."/>
            <person name="Abebe A."/>
            <person name="Abouelleil A."/>
            <person name="Adekoya E."/>
            <person name="Ait-zahra M."/>
            <person name="Allen N."/>
            <person name="Allen T."/>
            <person name="An P."/>
            <person name="Anderson M."/>
            <person name="Anderson S."/>
            <person name="Arachchi H."/>
            <person name="Armbruster J."/>
            <person name="Bachantsang P."/>
            <person name="Baldwin J."/>
            <person name="Barry A."/>
            <person name="Bayul T."/>
            <person name="Blitshsteyn B."/>
            <person name="Bloom T."/>
            <person name="Blye J."/>
            <person name="Boguslavskiy L."/>
            <person name="Borowsky M."/>
            <person name="Boukhgalter B."/>
            <person name="Brunache A."/>
            <person name="Butler J."/>
            <person name="Calixte N."/>
            <person name="Calvo S."/>
            <person name="Camarata J."/>
            <person name="Campo K."/>
            <person name="Chang J."/>
            <person name="Cheshatsang Y."/>
            <person name="Citroen M."/>
            <person name="Collymore A."/>
            <person name="Considine T."/>
            <person name="Cook A."/>
            <person name="Cooke P."/>
            <person name="Corum B."/>
            <person name="Cuomo C."/>
            <person name="David R."/>
            <person name="Dawoe T."/>
            <person name="Degray S."/>
            <person name="Dodge S."/>
            <person name="Dooley K."/>
            <person name="Dorje P."/>
            <person name="Dorjee K."/>
            <person name="Dorris L."/>
            <person name="Duffey N."/>
            <person name="Dupes A."/>
            <person name="Elkins T."/>
            <person name="Engels R."/>
            <person name="Erickson J."/>
            <person name="Farina A."/>
            <person name="Faro S."/>
            <person name="Ferreira P."/>
            <person name="Fischer H."/>
            <person name="Fitzgerald M."/>
            <person name="Foley K."/>
            <person name="Gage D."/>
            <person name="Galagan J."/>
            <person name="Gearin G."/>
            <person name="Gnerre S."/>
            <person name="Gnirke A."/>
            <person name="Goyette A."/>
            <person name="Graham J."/>
            <person name="Grandbois E."/>
            <person name="Gyaltsen K."/>
            <person name="Hafez N."/>
            <person name="Hagopian D."/>
            <person name="Hagos B."/>
            <person name="Hall J."/>
            <person name="Hatcher B."/>
            <person name="Heller A."/>
            <person name="Higgins H."/>
            <person name="Honan T."/>
            <person name="Horn A."/>
            <person name="Houde N."/>
            <person name="Hughes L."/>
            <person name="Hulme W."/>
            <person name="Husby E."/>
            <person name="Iliev I."/>
            <person name="Jaffe D."/>
            <person name="Jones C."/>
            <person name="Kamal M."/>
            <person name="Kamat A."/>
            <person name="Kamvysselis M."/>
            <person name="Karlsson E."/>
            <person name="Kells C."/>
            <person name="Kieu A."/>
            <person name="Kisner P."/>
            <person name="Kodira C."/>
            <person name="Kulbokas E."/>
            <person name="Labutti K."/>
            <person name="Lama D."/>
            <person name="Landers T."/>
            <person name="Leger J."/>
            <person name="Levine S."/>
            <person name="Lewis D."/>
            <person name="Lewis T."/>
            <person name="Lindblad-toh K."/>
            <person name="Liu X."/>
            <person name="Lokyitsang T."/>
            <person name="Lokyitsang Y."/>
            <person name="Lucien O."/>
            <person name="Lui A."/>
            <person name="Ma L.J."/>
            <person name="Mabbitt R."/>
            <person name="Macdonald J."/>
            <person name="Maclean C."/>
            <person name="Major J."/>
            <person name="Manning J."/>
            <person name="Marabella R."/>
            <person name="Maru K."/>
            <person name="Matthews C."/>
            <person name="Mauceli E."/>
            <person name="Mccarthy M."/>
            <person name="Mcdonough S."/>
            <person name="Mcghee T."/>
            <person name="Meldrim J."/>
            <person name="Meneus L."/>
            <person name="Mesirov J."/>
            <person name="Mihalev A."/>
            <person name="Mihova T."/>
            <person name="Mikkelsen T."/>
            <person name="Mlenga V."/>
            <person name="Moru K."/>
            <person name="Mozes J."/>
            <person name="Mulrain L."/>
            <person name="Munson G."/>
            <person name="Naylor J."/>
            <person name="Newes C."/>
            <person name="Nguyen C."/>
            <person name="Nguyen N."/>
            <person name="Nguyen T."/>
            <person name="Nicol R."/>
            <person name="Nielsen C."/>
            <person name="Nizzari M."/>
            <person name="Norbu C."/>
            <person name="Norbu N."/>
            <person name="O'donnell P."/>
            <person name="Okoawo O."/>
            <person name="O'leary S."/>
            <person name="Omotosho B."/>
            <person name="O'neill K."/>
            <person name="Osman S."/>
            <person name="Parker S."/>
            <person name="Perrin D."/>
            <person name="Phunkhang P."/>
            <person name="Piqani B."/>
            <person name="Purcell S."/>
            <person name="Rachupka T."/>
            <person name="Ramasamy U."/>
            <person name="Rameau R."/>
            <person name="Ray V."/>
            <person name="Raymond C."/>
            <person name="Retta R."/>
            <person name="Richardson S."/>
            <person name="Rise C."/>
            <person name="Rodriguez J."/>
            <person name="Rogers J."/>
            <person name="Rogov P."/>
            <person name="Rutman M."/>
            <person name="Schupbach R."/>
            <person name="Seaman C."/>
            <person name="Settipalli S."/>
            <person name="Sharpe T."/>
            <person name="Sheridan J."/>
            <person name="Sherpa N."/>
            <person name="Shi J."/>
            <person name="Smirnov S."/>
            <person name="Smith C."/>
            <person name="Sougnez C."/>
            <person name="Spencer B."/>
            <person name="Stalker J."/>
            <person name="Stange-thomann N."/>
            <person name="Stavropoulos S."/>
            <person name="Stetson K."/>
            <person name="Stone C."/>
            <person name="Stone S."/>
            <person name="Stubbs M."/>
            <person name="Talamas J."/>
            <person name="Tchuinga P."/>
            <person name="Tenzing P."/>
            <person name="Tesfaye S."/>
            <person name="Theodore J."/>
            <person name="Thoulutsang Y."/>
            <person name="Topham K."/>
            <person name="Towey S."/>
            <person name="Tsamla T."/>
            <person name="Tsomo N."/>
            <person name="Vallee D."/>
            <person name="Vassiliev H."/>
            <person name="Venkataraman V."/>
            <person name="Vinson J."/>
            <person name="Vo A."/>
            <person name="Wade C."/>
            <person name="Wang S."/>
            <person name="Wangchuk T."/>
            <person name="Wangdi T."/>
            <person name="Whittaker C."/>
            <person name="Wilkinson J."/>
            <person name="Wu Y."/>
            <person name="Wyman D."/>
            <person name="Yadav S."/>
            <person name="Yang S."/>
            <person name="Yang X."/>
            <person name="Yeager S."/>
            <person name="Yee E."/>
            <person name="Young G."/>
            <person name="Zainoun J."/>
            <person name="Zembeck L."/>
            <person name="Zimmer A."/>
            <person name="Zody M."/>
            <person name="Lander E."/>
        </authorList>
    </citation>
    <scope>NUCLEOTIDE SEQUENCE [LARGE SCALE GENOMIC DNA]</scope>
</reference>
<feature type="domain" description="Chitin-binding type-2" evidence="7">
    <location>
        <begin position="185"/>
        <end position="244"/>
    </location>
</feature>
<evidence type="ECO:0000256" key="1">
    <source>
        <dbReference type="ARBA" id="ARBA00000822"/>
    </source>
</evidence>
<dbReference type="InterPro" id="IPR002557">
    <property type="entry name" value="Chitin-bd_dom"/>
</dbReference>
<dbReference type="GO" id="GO:0008843">
    <property type="term" value="F:endochitinase activity"/>
    <property type="evidence" value="ECO:0007669"/>
    <property type="project" value="UniProtKB-EC"/>
</dbReference>
<dbReference type="InterPro" id="IPR056861">
    <property type="entry name" value="HMCN1-like_VWA"/>
</dbReference>
<protein>
    <recommendedName>
        <fullName evidence="3">chitinase</fullName>
        <ecNumber evidence="3">3.2.1.14</ecNumber>
    </recommendedName>
</protein>
<reference evidence="8" key="2">
    <citation type="submission" date="2025-08" db="UniProtKB">
        <authorList>
            <consortium name="Ensembl"/>
        </authorList>
    </citation>
    <scope>IDENTIFICATION</scope>
</reference>
<dbReference type="eggNOG" id="KOG2806">
    <property type="taxonomic scope" value="Eukaryota"/>
</dbReference>
<evidence type="ECO:0000256" key="2">
    <source>
        <dbReference type="ARBA" id="ARBA00004613"/>
    </source>
</evidence>
<keyword evidence="5" id="KW-0732">Signal</keyword>
<dbReference type="GO" id="GO:0006032">
    <property type="term" value="P:chitin catabolic process"/>
    <property type="evidence" value="ECO:0007669"/>
    <property type="project" value="UniProtKB-KW"/>
</dbReference>
<evidence type="ECO:0000313" key="9">
    <source>
        <dbReference type="Proteomes" id="UP000007875"/>
    </source>
</evidence>
<dbReference type="Ensembl" id="ENSCSAVT00000011807.1">
    <property type="protein sequence ID" value="ENSCSAVP00000011671.1"/>
    <property type="gene ID" value="ENSCSAVG00000006838.1"/>
</dbReference>
<keyword evidence="9" id="KW-1185">Reference proteome</keyword>
<dbReference type="SMART" id="SM00494">
    <property type="entry name" value="ChtBD2"/>
    <property type="match status" value="1"/>
</dbReference>
<organism evidence="8 9">
    <name type="scientific">Ciona savignyi</name>
    <name type="common">Pacific transparent sea squirt</name>
    <dbReference type="NCBI Taxonomy" id="51511"/>
    <lineage>
        <taxon>Eukaryota</taxon>
        <taxon>Metazoa</taxon>
        <taxon>Chordata</taxon>
        <taxon>Tunicata</taxon>
        <taxon>Ascidiacea</taxon>
        <taxon>Phlebobranchia</taxon>
        <taxon>Cionidae</taxon>
        <taxon>Ciona</taxon>
    </lineage>
</organism>
<proteinExistence type="predicted"/>
<evidence type="ECO:0000259" key="7">
    <source>
        <dbReference type="PROSITE" id="PS50940"/>
    </source>
</evidence>
<accession>H2Z259</accession>
<keyword evidence="6" id="KW-0624">Polysaccharide degradation</keyword>
<dbReference type="EC" id="3.2.1.14" evidence="3"/>
<dbReference type="GO" id="GO:0005576">
    <property type="term" value="C:extracellular region"/>
    <property type="evidence" value="ECO:0007669"/>
    <property type="project" value="InterPro"/>
</dbReference>
<name>H2Z259_CIOSA</name>
<evidence type="ECO:0000256" key="4">
    <source>
        <dbReference type="ARBA" id="ARBA00022525"/>
    </source>
</evidence>
<reference evidence="8" key="3">
    <citation type="submission" date="2025-09" db="UniProtKB">
        <authorList>
            <consortium name="Ensembl"/>
        </authorList>
    </citation>
    <scope>IDENTIFICATION</scope>
</reference>
<keyword evidence="6" id="KW-0146">Chitin degradation</keyword>
<evidence type="ECO:0000313" key="8">
    <source>
        <dbReference type="Ensembl" id="ENSCSAVP00000011671.1"/>
    </source>
</evidence>
<dbReference type="InParanoid" id="H2Z259"/>
<dbReference type="OMA" id="RMYYDLA"/>
<dbReference type="GO" id="GO:0008061">
    <property type="term" value="F:chitin binding"/>
    <property type="evidence" value="ECO:0007669"/>
    <property type="project" value="InterPro"/>
</dbReference>
<dbReference type="Pfam" id="PF01607">
    <property type="entry name" value="CBM_14"/>
    <property type="match status" value="1"/>
</dbReference>
<evidence type="ECO:0000256" key="3">
    <source>
        <dbReference type="ARBA" id="ARBA00012729"/>
    </source>
</evidence>
<evidence type="ECO:0000256" key="5">
    <source>
        <dbReference type="ARBA" id="ARBA00022729"/>
    </source>
</evidence>
<dbReference type="AlphaFoldDB" id="H2Z259"/>
<evidence type="ECO:0000256" key="6">
    <source>
        <dbReference type="ARBA" id="ARBA00023024"/>
    </source>
</evidence>
<dbReference type="InterPro" id="IPR036508">
    <property type="entry name" value="Chitin-bd_dom_sf"/>
</dbReference>
<sequence length="248" mass="27093">MTGIKNAATAVPLENGGCKIFFFTDATAKDGALLSRTMEMYEEKGCTFIPMMTGCCHECEDPCISQSVEYCTNFVTDGRTESLFRKKRSLDSSSATGERMYYDLASKSGGTIYLTNKPSNPEEMLDFLEEEVTLGFCPTNEIAGPPPLGYSSEQDCNVTGSCWDRSVGKCYCQSTTEPCPKDPLTPECPVDSVHVFMPDPTNCSMYYECASGNIWRRPCAPGTVFDSTIGSCNHPYLTAPPCGTKVVD</sequence>
<dbReference type="Pfam" id="PF25106">
    <property type="entry name" value="VWA_4"/>
    <property type="match status" value="1"/>
</dbReference>
<dbReference type="SUPFAM" id="SSF57625">
    <property type="entry name" value="Invertebrate chitin-binding proteins"/>
    <property type="match status" value="1"/>
</dbReference>
<dbReference type="PANTHER" id="PTHR14905">
    <property type="entry name" value="NG37"/>
    <property type="match status" value="1"/>
</dbReference>
<dbReference type="InterPro" id="IPR052577">
    <property type="entry name" value="VWA7"/>
</dbReference>
<keyword evidence="4" id="KW-0964">Secreted</keyword>
<comment type="subcellular location">
    <subcellularLocation>
        <location evidence="2">Secreted</location>
    </subcellularLocation>
</comment>
<dbReference type="Proteomes" id="UP000007875">
    <property type="component" value="Unassembled WGS sequence"/>
</dbReference>
<dbReference type="PANTHER" id="PTHR14905:SF21">
    <property type="entry name" value="VWFA DOMAIN-CONTAINING PROTEIN"/>
    <property type="match status" value="1"/>
</dbReference>
<dbReference type="HOGENOM" id="CLU_1119849_0_0_1"/>
<dbReference type="PROSITE" id="PS50940">
    <property type="entry name" value="CHIT_BIND_II"/>
    <property type="match status" value="1"/>
</dbReference>
<dbReference type="Gene3D" id="2.170.140.10">
    <property type="entry name" value="Chitin binding domain"/>
    <property type="match status" value="1"/>
</dbReference>
<keyword evidence="6" id="KW-0119">Carbohydrate metabolism</keyword>
<comment type="catalytic activity">
    <reaction evidence="1">
        <text>Random endo-hydrolysis of N-acetyl-beta-D-glucosaminide (1-&gt;4)-beta-linkages in chitin and chitodextrins.</text>
        <dbReference type="EC" id="3.2.1.14"/>
    </reaction>
</comment>